<evidence type="ECO:0000313" key="2">
    <source>
        <dbReference type="EMBL" id="RHW32164.1"/>
    </source>
</evidence>
<sequence>MSIGFVKYFNEKSLFVSIFKEILDLFLIFLHNLSQFGKIIAFYFISQQVILLLVALSTEGKLTPTRKK</sequence>
<keyword evidence="1" id="KW-0472">Membrane</keyword>
<feature type="transmembrane region" description="Helical" evidence="1">
    <location>
        <begin position="39"/>
        <end position="58"/>
    </location>
</feature>
<dbReference type="EMBL" id="QWEH01000006">
    <property type="protein sequence ID" value="RHW32164.1"/>
    <property type="molecule type" value="Genomic_DNA"/>
</dbReference>
<name>A0A417YGZ2_9BACI</name>
<keyword evidence="1" id="KW-0812">Transmembrane</keyword>
<evidence type="ECO:0000313" key="3">
    <source>
        <dbReference type="Proteomes" id="UP000285456"/>
    </source>
</evidence>
<accession>A0A417YGZ2</accession>
<dbReference type="Proteomes" id="UP000285456">
    <property type="component" value="Unassembled WGS sequence"/>
</dbReference>
<gene>
    <name evidence="2" type="ORF">D1B32_10365</name>
</gene>
<keyword evidence="3" id="KW-1185">Reference proteome</keyword>
<evidence type="ECO:0000256" key="1">
    <source>
        <dbReference type="SAM" id="Phobius"/>
    </source>
</evidence>
<organism evidence="2 3">
    <name type="scientific">Oceanobacillus profundus</name>
    <dbReference type="NCBI Taxonomy" id="372463"/>
    <lineage>
        <taxon>Bacteria</taxon>
        <taxon>Bacillati</taxon>
        <taxon>Bacillota</taxon>
        <taxon>Bacilli</taxon>
        <taxon>Bacillales</taxon>
        <taxon>Bacillaceae</taxon>
        <taxon>Oceanobacillus</taxon>
    </lineage>
</organism>
<reference evidence="2 3" key="1">
    <citation type="journal article" date="2007" name="Int. J. Syst. Evol. Microbiol.">
        <title>Oceanobacillus profundus sp. nov., isolated from a deep-sea sediment core.</title>
        <authorList>
            <person name="Kim Y.G."/>
            <person name="Choi D.H."/>
            <person name="Hyun S."/>
            <person name="Cho B.C."/>
        </authorList>
    </citation>
    <scope>NUCLEOTIDE SEQUENCE [LARGE SCALE GENOMIC DNA]</scope>
    <source>
        <strain evidence="2 3">DSM 18246</strain>
    </source>
</reference>
<dbReference type="AlphaFoldDB" id="A0A417YGZ2"/>
<comment type="caution">
    <text evidence="2">The sequence shown here is derived from an EMBL/GenBank/DDBJ whole genome shotgun (WGS) entry which is preliminary data.</text>
</comment>
<protein>
    <submittedName>
        <fullName evidence="2">Uncharacterized protein</fullName>
    </submittedName>
</protein>
<keyword evidence="1" id="KW-1133">Transmembrane helix</keyword>
<proteinExistence type="predicted"/>